<keyword evidence="7" id="KW-1133">Transmembrane helix</keyword>
<dbReference type="InterPro" id="IPR041118">
    <property type="entry name" value="Rx_N"/>
</dbReference>
<dbReference type="PANTHER" id="PTHR23155:SF1211">
    <property type="entry name" value="OS09G0313500 PROTEIN"/>
    <property type="match status" value="1"/>
</dbReference>
<dbReference type="Gene3D" id="1.20.5.4130">
    <property type="match status" value="1"/>
</dbReference>
<keyword evidence="7" id="KW-0472">Membrane</keyword>
<dbReference type="InterPro" id="IPR002182">
    <property type="entry name" value="NB-ARC"/>
</dbReference>
<comment type="caution">
    <text evidence="10">The sequence shown here is derived from an EMBL/GenBank/DDBJ whole genome shotgun (WGS) entry which is preliminary data.</text>
</comment>
<feature type="region of interest" description="Disordered" evidence="6">
    <location>
        <begin position="761"/>
        <end position="783"/>
    </location>
</feature>
<dbReference type="InterPro" id="IPR056789">
    <property type="entry name" value="LRR_R13L1-DRL21"/>
</dbReference>
<evidence type="ECO:0000256" key="5">
    <source>
        <dbReference type="ARBA" id="ARBA00022821"/>
    </source>
</evidence>
<dbReference type="InterPro" id="IPR003593">
    <property type="entry name" value="AAA+_ATPase"/>
</dbReference>
<organism evidence="10">
    <name type="scientific">Zea mays</name>
    <name type="common">Maize</name>
    <dbReference type="NCBI Taxonomy" id="4577"/>
    <lineage>
        <taxon>Eukaryota</taxon>
        <taxon>Viridiplantae</taxon>
        <taxon>Streptophyta</taxon>
        <taxon>Embryophyta</taxon>
        <taxon>Tracheophyta</taxon>
        <taxon>Spermatophyta</taxon>
        <taxon>Magnoliopsida</taxon>
        <taxon>Liliopsida</taxon>
        <taxon>Poales</taxon>
        <taxon>Poaceae</taxon>
        <taxon>PACMAD clade</taxon>
        <taxon>Panicoideae</taxon>
        <taxon>Andropogonodae</taxon>
        <taxon>Andropogoneae</taxon>
        <taxon>Tripsacinae</taxon>
        <taxon>Zea</taxon>
    </lineage>
</organism>
<dbReference type="Gene3D" id="3.80.10.10">
    <property type="entry name" value="Ribonuclease Inhibitor"/>
    <property type="match status" value="1"/>
</dbReference>
<comment type="similarity">
    <text evidence="1">Belongs to the disease resistance NB-LRR family.</text>
</comment>
<protein>
    <submittedName>
        <fullName evidence="10">Disease resistance protein RPP13</fullName>
    </submittedName>
</protein>
<dbReference type="Gene3D" id="1.10.8.430">
    <property type="entry name" value="Helical domain of apoptotic protease-activating factors"/>
    <property type="match status" value="1"/>
</dbReference>
<evidence type="ECO:0000256" key="2">
    <source>
        <dbReference type="ARBA" id="ARBA00022614"/>
    </source>
</evidence>
<evidence type="ECO:0000259" key="9">
    <source>
        <dbReference type="SMART" id="SM00382"/>
    </source>
</evidence>
<proteinExistence type="inferred from homology"/>
<evidence type="ECO:0000256" key="7">
    <source>
        <dbReference type="SAM" id="Phobius"/>
    </source>
</evidence>
<dbReference type="GO" id="GO:0006952">
    <property type="term" value="P:defense response"/>
    <property type="evidence" value="ECO:0007669"/>
    <property type="project" value="UniProtKB-KW"/>
</dbReference>
<keyword evidence="8" id="KW-0732">Signal</keyword>
<keyword evidence="4" id="KW-0547">Nucleotide-binding</keyword>
<gene>
    <name evidence="10" type="primary">RPP13_0</name>
    <name evidence="10" type="ORF">Zm00014a_034214</name>
</gene>
<feature type="chain" id="PRO_5018086486" evidence="8">
    <location>
        <begin position="25"/>
        <end position="833"/>
    </location>
</feature>
<dbReference type="InterPro" id="IPR032675">
    <property type="entry name" value="LRR_dom_sf"/>
</dbReference>
<name>A0A3L6E9Y3_MAIZE</name>
<keyword evidence="2" id="KW-0433">Leucine-rich repeat</keyword>
<evidence type="ECO:0000256" key="4">
    <source>
        <dbReference type="ARBA" id="ARBA00022741"/>
    </source>
</evidence>
<accession>A0A3L6E9Y3</accession>
<dbReference type="EMBL" id="NCVQ01000007">
    <property type="protein sequence ID" value="PWZ17742.1"/>
    <property type="molecule type" value="Genomic_DNA"/>
</dbReference>
<dbReference type="Pfam" id="PF18052">
    <property type="entry name" value="Rx_N"/>
    <property type="match status" value="1"/>
</dbReference>
<dbReference type="AlphaFoldDB" id="A0A3L6E9Y3"/>
<feature type="region of interest" description="Disordered" evidence="6">
    <location>
        <begin position="238"/>
        <end position="278"/>
    </location>
</feature>
<dbReference type="PRINTS" id="PR00364">
    <property type="entry name" value="DISEASERSIST"/>
</dbReference>
<evidence type="ECO:0000256" key="3">
    <source>
        <dbReference type="ARBA" id="ARBA00022737"/>
    </source>
</evidence>
<evidence type="ECO:0000256" key="6">
    <source>
        <dbReference type="SAM" id="MobiDB-lite"/>
    </source>
</evidence>
<dbReference type="Gene3D" id="3.40.50.300">
    <property type="entry name" value="P-loop containing nucleotide triphosphate hydrolases"/>
    <property type="match status" value="2"/>
</dbReference>
<feature type="transmembrane region" description="Helical" evidence="7">
    <location>
        <begin position="811"/>
        <end position="830"/>
    </location>
</feature>
<dbReference type="SUPFAM" id="SSF52540">
    <property type="entry name" value="P-loop containing nucleoside triphosphate hydrolases"/>
    <property type="match status" value="1"/>
</dbReference>
<dbReference type="Proteomes" id="UP000251960">
    <property type="component" value="Chromosome 6"/>
</dbReference>
<dbReference type="SUPFAM" id="SSF52058">
    <property type="entry name" value="L domain-like"/>
    <property type="match status" value="1"/>
</dbReference>
<evidence type="ECO:0000256" key="8">
    <source>
        <dbReference type="SAM" id="SignalP"/>
    </source>
</evidence>
<evidence type="ECO:0000256" key="1">
    <source>
        <dbReference type="ARBA" id="ARBA00008894"/>
    </source>
</evidence>
<feature type="domain" description="AAA+ ATPase" evidence="9">
    <location>
        <begin position="180"/>
        <end position="355"/>
    </location>
</feature>
<dbReference type="Pfam" id="PF00931">
    <property type="entry name" value="NB-ARC"/>
    <property type="match status" value="2"/>
</dbReference>
<keyword evidence="3" id="KW-0677">Repeat</keyword>
<keyword evidence="7" id="KW-0812">Transmembrane</keyword>
<dbReference type="GO" id="GO:0051707">
    <property type="term" value="P:response to other organism"/>
    <property type="evidence" value="ECO:0007669"/>
    <property type="project" value="UniProtKB-ARBA"/>
</dbReference>
<dbReference type="InterPro" id="IPR042197">
    <property type="entry name" value="Apaf_helical"/>
</dbReference>
<dbReference type="ExpressionAtlas" id="A0A3L6E9Y3">
    <property type="expression patterns" value="baseline and differential"/>
</dbReference>
<sequence length="833" mass="93596">MIPESALASMASSLSMFVANLVLAEISEHRAVKGDVNRLKKNYERVALMMASAERRVALDDQAATYWLKRVTDHMYQVQIVVDQWVIKNEKMHREGSLKRTISCGDHSGVMKLAAAMKELNADFDSILELSAETNKTRQPAAVRSYGKTAPGYNADIVGDYVDSDARGIIELLHSSKRRSCRLIAIVGPVGIGKTTLARRIYHSVDAQRFETKLWIRFSNDLSSLIIWPEPGWSSDRYKEGPTKSHWPDSDSRSSDRRKEGPTRSHWPDSECWSSDRRWEGPTKSQLMHLGAEIASKRFLLVVDSVWTEDVWEALLEGPLQQGDLEGSRVIVTTRNKHVARRIGAGLIHHVRRMSNADALRLLFRRASVSESDEAELQDVGRRIVEKCDGLPLAVRSVGRTLRGQEPTRHDWETACRAAFQDLSPEEQYTIGLSFRNLPPHMRQCFLYCSVFPEGFFIEKQNCSKVKTLPTGIQQLRYLRCLDIAGTGIKAVDWSFSAMEELVSMQGFPVTRGDGVVGSLRALNLKFPKKLAALRLDMLQEILEPLPRDRWPVREYQQLRDLELCYANADSPLVQGGTIENRMLVLDRFVPEKRLVRLKIENYLGKQYPSWIAAATLPNLQRLHLQSCAWCEELPPLGELPQLKLLAVTGFDSLRSLGAEFRGGNGPPVRTTAFRRLQQLFIGDMKALHTWSGLQSQDLPQLQVLRLLGCINLVAIPLVLQESATLTRLEVDTRTKTVIEDKLRGFTGGIVVNVDNTWEQEPPQHEADVAPQDAQPPGPGQDEAVEAEVEETVGALQKEVPKAFELGAVKLVLTIFAITAICSVLYLLFVPRC</sequence>
<dbReference type="InterPro" id="IPR044974">
    <property type="entry name" value="Disease_R_plants"/>
</dbReference>
<keyword evidence="5" id="KW-0611">Plant defense</keyword>
<dbReference type="GO" id="GO:0043531">
    <property type="term" value="F:ADP binding"/>
    <property type="evidence" value="ECO:0007669"/>
    <property type="project" value="InterPro"/>
</dbReference>
<dbReference type="Pfam" id="PF25019">
    <property type="entry name" value="LRR_R13L1-DRL21"/>
    <property type="match status" value="1"/>
</dbReference>
<evidence type="ECO:0000313" key="10">
    <source>
        <dbReference type="EMBL" id="PWZ17742.1"/>
    </source>
</evidence>
<dbReference type="PANTHER" id="PTHR23155">
    <property type="entry name" value="DISEASE RESISTANCE PROTEIN RP"/>
    <property type="match status" value="1"/>
</dbReference>
<dbReference type="SMART" id="SM00382">
    <property type="entry name" value="AAA"/>
    <property type="match status" value="1"/>
</dbReference>
<reference evidence="10" key="1">
    <citation type="journal article" date="2018" name="Nat. Genet.">
        <title>Extensive intraspecific gene order and gene structural variations between Mo17 and other maize genomes.</title>
        <authorList>
            <person name="Sun S."/>
            <person name="Zhou Y."/>
            <person name="Chen J."/>
            <person name="Shi J."/>
            <person name="Zhao H."/>
            <person name="Zhao H."/>
            <person name="Song W."/>
            <person name="Zhang M."/>
            <person name="Cui Y."/>
            <person name="Dong X."/>
            <person name="Liu H."/>
            <person name="Ma X."/>
            <person name="Jiao Y."/>
            <person name="Wang B."/>
            <person name="Wei X."/>
            <person name="Stein J.C."/>
            <person name="Glaubitz J.C."/>
            <person name="Lu F."/>
            <person name="Yu G."/>
            <person name="Liang C."/>
            <person name="Fengler K."/>
            <person name="Li B."/>
            <person name="Rafalski A."/>
            <person name="Schnable P.S."/>
            <person name="Ware D.H."/>
            <person name="Buckler E.S."/>
            <person name="Lai J."/>
        </authorList>
    </citation>
    <scope>NUCLEOTIDE SEQUENCE [LARGE SCALE GENOMIC DNA]</scope>
    <source>
        <tissue evidence="10">Seedling</tissue>
    </source>
</reference>
<dbReference type="InterPro" id="IPR027417">
    <property type="entry name" value="P-loop_NTPase"/>
</dbReference>
<feature type="signal peptide" evidence="8">
    <location>
        <begin position="1"/>
        <end position="24"/>
    </location>
</feature>